<evidence type="ECO:0000313" key="8">
    <source>
        <dbReference type="EMBL" id="MFC3674239.1"/>
    </source>
</evidence>
<evidence type="ECO:0000259" key="7">
    <source>
        <dbReference type="PROSITE" id="PS50885"/>
    </source>
</evidence>
<feature type="compositionally biased region" description="Polar residues" evidence="4">
    <location>
        <begin position="405"/>
        <end position="419"/>
    </location>
</feature>
<feature type="domain" description="HAMP" evidence="7">
    <location>
        <begin position="214"/>
        <end position="267"/>
    </location>
</feature>
<dbReference type="InterPro" id="IPR004090">
    <property type="entry name" value="Chemotax_Me-accpt_rcpt"/>
</dbReference>
<evidence type="ECO:0000256" key="5">
    <source>
        <dbReference type="SAM" id="Phobius"/>
    </source>
</evidence>
<dbReference type="Proteomes" id="UP001595711">
    <property type="component" value="Unassembled WGS sequence"/>
</dbReference>
<keyword evidence="5" id="KW-0812">Transmembrane</keyword>
<feature type="transmembrane region" description="Helical" evidence="5">
    <location>
        <begin position="193"/>
        <end position="216"/>
    </location>
</feature>
<evidence type="ECO:0000256" key="3">
    <source>
        <dbReference type="PROSITE-ProRule" id="PRU00284"/>
    </source>
</evidence>
<dbReference type="Pfam" id="PF18947">
    <property type="entry name" value="HAMP_2"/>
    <property type="match status" value="1"/>
</dbReference>
<dbReference type="Gene3D" id="1.10.8.500">
    <property type="entry name" value="HAMP domain in histidine kinase"/>
    <property type="match status" value="1"/>
</dbReference>
<evidence type="ECO:0000259" key="6">
    <source>
        <dbReference type="PROSITE" id="PS50111"/>
    </source>
</evidence>
<dbReference type="Gene3D" id="1.10.287.950">
    <property type="entry name" value="Methyl-accepting chemotaxis protein"/>
    <property type="match status" value="1"/>
</dbReference>
<dbReference type="PRINTS" id="PR00260">
    <property type="entry name" value="CHEMTRNSDUCR"/>
</dbReference>
<feature type="region of interest" description="Disordered" evidence="4">
    <location>
        <begin position="400"/>
        <end position="419"/>
    </location>
</feature>
<comment type="caution">
    <text evidence="8">The sequence shown here is derived from an EMBL/GenBank/DDBJ whole genome shotgun (WGS) entry which is preliminary data.</text>
</comment>
<sequence length="643" mass="67568">MQSAILASSPPKAGTTRGGLRLSLSQKLGLLIAVIVCIAVGLTVMLQISQRQQNAVEDFRDANLQIASLVAQQISGGVRWNKPETITPTLEGVADFGGSALANAAVFNLKRELVVKYEGKRFPVHEELVSDFKPAVEAETKAGKTVAYSDGQDHYIMAVPVQSGREKDYVGTLMLAFSLQDLNAALAAEQKQAMISGGALLAALLLALVLGTQLLVSRPLRNLSATISDLIAGRQDAVIPSTGRRDEVGDIARSLDVFKQQIVRNQQLQDESARAQAGQLAEREQAEAERQRQEQLLDHAVAQVLEAAVGGDLGQRIATGELRGATQRIGEGMNRLLDVTDRSLQQISTMLAAMADGDLSKRISGDFAGVFARIQGDANDMAGKLTDIVGRLVDTSRTVRDASGEISSGSQDLASRTESQAASIEETAASMHQITTTVKQNADNAQAANQLAVAARDTADRGGSVVADAVTAVTQIEESARRIADIVGLIDEIAFQTNLLALNASVEAARAGEAGKGFAVVAQEVRALAQRSANASKDIKALISESNAQVKTGAGLVNQTGASLTEIVTAIKKVSDIVAEIAAASREQATGLDQVNTAVGSMDEMTQRNGALVEQTSASAQALANQAVELAGLVAFFRTDGAR</sequence>
<evidence type="ECO:0000256" key="4">
    <source>
        <dbReference type="SAM" id="MobiDB-lite"/>
    </source>
</evidence>
<accession>A0ABV7VAT6</accession>
<evidence type="ECO:0000256" key="2">
    <source>
        <dbReference type="ARBA" id="ARBA00029447"/>
    </source>
</evidence>
<comment type="similarity">
    <text evidence="2">Belongs to the methyl-accepting chemotaxis (MCP) protein family.</text>
</comment>
<dbReference type="InterPro" id="IPR051310">
    <property type="entry name" value="MCP_chemotaxis"/>
</dbReference>
<gene>
    <name evidence="8" type="ORF">ACFOOQ_01710</name>
</gene>
<reference evidence="9" key="1">
    <citation type="journal article" date="2019" name="Int. J. Syst. Evol. Microbiol.">
        <title>The Global Catalogue of Microorganisms (GCM) 10K type strain sequencing project: providing services to taxonomists for standard genome sequencing and annotation.</title>
        <authorList>
            <consortium name="The Broad Institute Genomics Platform"/>
            <consortium name="The Broad Institute Genome Sequencing Center for Infectious Disease"/>
            <person name="Wu L."/>
            <person name="Ma J."/>
        </authorList>
    </citation>
    <scope>NUCLEOTIDE SEQUENCE [LARGE SCALE GENOMIC DNA]</scope>
    <source>
        <strain evidence="9">KCTC 42182</strain>
    </source>
</reference>
<evidence type="ECO:0000256" key="1">
    <source>
        <dbReference type="ARBA" id="ARBA00022481"/>
    </source>
</evidence>
<dbReference type="PROSITE" id="PS50885">
    <property type="entry name" value="HAMP"/>
    <property type="match status" value="2"/>
</dbReference>
<dbReference type="SMART" id="SM00304">
    <property type="entry name" value="HAMP"/>
    <property type="match status" value="2"/>
</dbReference>
<dbReference type="RefSeq" id="WP_379720835.1">
    <property type="nucleotide sequence ID" value="NZ_JBHRYJ010000001.1"/>
</dbReference>
<dbReference type="Pfam" id="PF00672">
    <property type="entry name" value="HAMP"/>
    <property type="match status" value="1"/>
</dbReference>
<evidence type="ECO:0000313" key="9">
    <source>
        <dbReference type="Proteomes" id="UP001595711"/>
    </source>
</evidence>
<dbReference type="PANTHER" id="PTHR43531">
    <property type="entry name" value="PROTEIN ICFG"/>
    <property type="match status" value="1"/>
</dbReference>
<dbReference type="CDD" id="cd11386">
    <property type="entry name" value="MCP_signal"/>
    <property type="match status" value="1"/>
</dbReference>
<organism evidence="8 9">
    <name type="scientific">Ferrovibrio xuzhouensis</name>
    <dbReference type="NCBI Taxonomy" id="1576914"/>
    <lineage>
        <taxon>Bacteria</taxon>
        <taxon>Pseudomonadati</taxon>
        <taxon>Pseudomonadota</taxon>
        <taxon>Alphaproteobacteria</taxon>
        <taxon>Rhodospirillales</taxon>
        <taxon>Rhodospirillaceae</taxon>
        <taxon>Ferrovibrio</taxon>
    </lineage>
</organism>
<dbReference type="InterPro" id="IPR004089">
    <property type="entry name" value="MCPsignal_dom"/>
</dbReference>
<keyword evidence="1" id="KW-0488">Methylation</keyword>
<feature type="domain" description="HAMP" evidence="7">
    <location>
        <begin position="342"/>
        <end position="390"/>
    </location>
</feature>
<feature type="domain" description="Methyl-accepting transducer" evidence="6">
    <location>
        <begin position="395"/>
        <end position="624"/>
    </location>
</feature>
<protein>
    <submittedName>
        <fullName evidence="8">Methyl-accepting chemotaxis protein</fullName>
    </submittedName>
</protein>
<dbReference type="PANTHER" id="PTHR43531:SF14">
    <property type="entry name" value="METHYL-ACCEPTING CHEMOTAXIS PROTEIN I-RELATED"/>
    <property type="match status" value="1"/>
</dbReference>
<dbReference type="PROSITE" id="PS50111">
    <property type="entry name" value="CHEMOTAXIS_TRANSDUC_2"/>
    <property type="match status" value="1"/>
</dbReference>
<keyword evidence="5" id="KW-1133">Transmembrane helix</keyword>
<dbReference type="Pfam" id="PF00015">
    <property type="entry name" value="MCPsignal"/>
    <property type="match status" value="1"/>
</dbReference>
<dbReference type="InterPro" id="IPR003660">
    <property type="entry name" value="HAMP_dom"/>
</dbReference>
<keyword evidence="9" id="KW-1185">Reference proteome</keyword>
<proteinExistence type="inferred from homology"/>
<dbReference type="SUPFAM" id="SSF58104">
    <property type="entry name" value="Methyl-accepting chemotaxis protein (MCP) signaling domain"/>
    <property type="match status" value="1"/>
</dbReference>
<feature type="transmembrane region" description="Helical" evidence="5">
    <location>
        <begin position="28"/>
        <end position="46"/>
    </location>
</feature>
<name>A0ABV7VAT6_9PROT</name>
<feature type="compositionally biased region" description="Basic and acidic residues" evidence="4">
    <location>
        <begin position="281"/>
        <end position="291"/>
    </location>
</feature>
<keyword evidence="5" id="KW-0472">Membrane</keyword>
<dbReference type="EMBL" id="JBHRYJ010000001">
    <property type="protein sequence ID" value="MFC3674239.1"/>
    <property type="molecule type" value="Genomic_DNA"/>
</dbReference>
<feature type="region of interest" description="Disordered" evidence="4">
    <location>
        <begin position="269"/>
        <end position="291"/>
    </location>
</feature>
<dbReference type="SUPFAM" id="SSF158472">
    <property type="entry name" value="HAMP domain-like"/>
    <property type="match status" value="1"/>
</dbReference>
<dbReference type="SMART" id="SM00283">
    <property type="entry name" value="MA"/>
    <property type="match status" value="1"/>
</dbReference>
<keyword evidence="3" id="KW-0807">Transducer</keyword>